<gene>
    <name evidence="4" type="ORF">FH610_005405</name>
</gene>
<proteinExistence type="predicted"/>
<accession>A0A5N6C3I0</accession>
<evidence type="ECO:0000256" key="1">
    <source>
        <dbReference type="ARBA" id="ARBA00022679"/>
    </source>
</evidence>
<feature type="domain" description="N-acetyltransferase" evidence="3">
    <location>
        <begin position="177"/>
        <end position="315"/>
    </location>
</feature>
<comment type="caution">
    <text evidence="4">The sequence shown here is derived from an EMBL/GenBank/DDBJ whole genome shotgun (WGS) entry which is preliminary data.</text>
</comment>
<dbReference type="RefSeq" id="WP_139573126.1">
    <property type="nucleotide sequence ID" value="NZ_VDMA02000002.1"/>
</dbReference>
<sequence>METPSPVDLAADRDPLPEIYRLRAECHRLDAPEEPFATEQVWRGVVLHPPALVTRLHWVVEGGAGEGGYAGLSWIRGAAGASVEICVAPSRRRRGLGRALLETVAVHARTLGCARLVGRHAGPSGAAFAAAVGATPGNSQIVSVLTLPPRGDARPVPGYRLCSWITRAPDDLVESYARARNAISDAPHTEGADEPRWTVETVRDFEEALVLRGRRQRVTVALDAAGEVAGYTELRVSPDTGAVAGVDDTAVVAAHRGRGLATWIKRESLRLLAADRPDVALVTTANDASNAAILAVNRALGFRPVSTWTDAVLRL</sequence>
<dbReference type="EMBL" id="VDMA02000002">
    <property type="protein sequence ID" value="KAB8187344.1"/>
    <property type="molecule type" value="Genomic_DNA"/>
</dbReference>
<dbReference type="PROSITE" id="PS51186">
    <property type="entry name" value="GNAT"/>
    <property type="match status" value="2"/>
</dbReference>
<feature type="domain" description="N-acetyltransferase" evidence="3">
    <location>
        <begin position="7"/>
        <end position="169"/>
    </location>
</feature>
<dbReference type="SUPFAM" id="SSF55729">
    <property type="entry name" value="Acyl-CoA N-acyltransferases (Nat)"/>
    <property type="match status" value="2"/>
</dbReference>
<dbReference type="PANTHER" id="PTHR43877">
    <property type="entry name" value="AMINOALKYLPHOSPHONATE N-ACETYLTRANSFERASE-RELATED-RELATED"/>
    <property type="match status" value="1"/>
</dbReference>
<keyword evidence="1 4" id="KW-0808">Transferase</keyword>
<evidence type="ECO:0000256" key="2">
    <source>
        <dbReference type="ARBA" id="ARBA00023315"/>
    </source>
</evidence>
<dbReference type="Proteomes" id="UP000313066">
    <property type="component" value="Unassembled WGS sequence"/>
</dbReference>
<name>A0A5N6C3I0_9ACTN</name>
<keyword evidence="5" id="KW-1185">Reference proteome</keyword>
<dbReference type="InterPro" id="IPR000182">
    <property type="entry name" value="GNAT_dom"/>
</dbReference>
<dbReference type="Pfam" id="PF13508">
    <property type="entry name" value="Acetyltransf_7"/>
    <property type="match status" value="1"/>
</dbReference>
<dbReference type="InterPro" id="IPR050832">
    <property type="entry name" value="Bact_Acetyltransf"/>
</dbReference>
<dbReference type="CDD" id="cd04301">
    <property type="entry name" value="NAT_SF"/>
    <property type="match status" value="1"/>
</dbReference>
<dbReference type="Pfam" id="PF00583">
    <property type="entry name" value="Acetyltransf_1"/>
    <property type="match status" value="1"/>
</dbReference>
<reference evidence="4 5" key="1">
    <citation type="submission" date="2019-10" db="EMBL/GenBank/DDBJ databases">
        <title>Nonomuraea sp. nov., isolated from Phyllanthus amarus.</title>
        <authorList>
            <person name="Klykleung N."/>
            <person name="Tanasupawat S."/>
        </authorList>
    </citation>
    <scope>NUCLEOTIDE SEQUENCE [LARGE SCALE GENOMIC DNA]</scope>
    <source>
        <strain evidence="4 5">CR1-09</strain>
    </source>
</reference>
<organism evidence="4 5">
    <name type="scientific">Microbispora catharanthi</name>
    <dbReference type="NCBI Taxonomy" id="1712871"/>
    <lineage>
        <taxon>Bacteria</taxon>
        <taxon>Bacillati</taxon>
        <taxon>Actinomycetota</taxon>
        <taxon>Actinomycetes</taxon>
        <taxon>Streptosporangiales</taxon>
        <taxon>Streptosporangiaceae</taxon>
        <taxon>Microbispora</taxon>
    </lineage>
</organism>
<dbReference type="AlphaFoldDB" id="A0A5N6C3I0"/>
<dbReference type="Gene3D" id="3.40.630.30">
    <property type="match status" value="1"/>
</dbReference>
<dbReference type="GO" id="GO:0016747">
    <property type="term" value="F:acyltransferase activity, transferring groups other than amino-acyl groups"/>
    <property type="evidence" value="ECO:0007669"/>
    <property type="project" value="InterPro"/>
</dbReference>
<evidence type="ECO:0000259" key="3">
    <source>
        <dbReference type="PROSITE" id="PS51186"/>
    </source>
</evidence>
<evidence type="ECO:0000313" key="5">
    <source>
        <dbReference type="Proteomes" id="UP000313066"/>
    </source>
</evidence>
<keyword evidence="2" id="KW-0012">Acyltransferase</keyword>
<dbReference type="InterPro" id="IPR016181">
    <property type="entry name" value="Acyl_CoA_acyltransferase"/>
</dbReference>
<protein>
    <submittedName>
        <fullName evidence="4">GNAT family N-acetyltransferase</fullName>
    </submittedName>
</protein>
<evidence type="ECO:0000313" key="4">
    <source>
        <dbReference type="EMBL" id="KAB8187344.1"/>
    </source>
</evidence>